<evidence type="ECO:0000313" key="3">
    <source>
        <dbReference type="Proteomes" id="UP000663193"/>
    </source>
</evidence>
<evidence type="ECO:0000256" key="1">
    <source>
        <dbReference type="SAM" id="Phobius"/>
    </source>
</evidence>
<name>A0A7U2IC82_PHANO</name>
<keyword evidence="1" id="KW-0812">Transmembrane</keyword>
<gene>
    <name evidence="2" type="ORF">JI435_446890</name>
</gene>
<dbReference type="EMBL" id="CP069044">
    <property type="protein sequence ID" value="QRD07105.1"/>
    <property type="molecule type" value="Genomic_DNA"/>
</dbReference>
<feature type="transmembrane region" description="Helical" evidence="1">
    <location>
        <begin position="75"/>
        <end position="94"/>
    </location>
</feature>
<dbReference type="AlphaFoldDB" id="A0A7U2IC82"/>
<keyword evidence="3" id="KW-1185">Reference proteome</keyword>
<organism evidence="2 3">
    <name type="scientific">Phaeosphaeria nodorum (strain SN15 / ATCC MYA-4574 / FGSC 10173)</name>
    <name type="common">Glume blotch fungus</name>
    <name type="synonym">Parastagonospora nodorum</name>
    <dbReference type="NCBI Taxonomy" id="321614"/>
    <lineage>
        <taxon>Eukaryota</taxon>
        <taxon>Fungi</taxon>
        <taxon>Dikarya</taxon>
        <taxon>Ascomycota</taxon>
        <taxon>Pezizomycotina</taxon>
        <taxon>Dothideomycetes</taxon>
        <taxon>Pleosporomycetidae</taxon>
        <taxon>Pleosporales</taxon>
        <taxon>Pleosporineae</taxon>
        <taxon>Phaeosphaeriaceae</taxon>
        <taxon>Parastagonospora</taxon>
    </lineage>
</organism>
<dbReference type="VEuPathDB" id="FungiDB:JI435_446890"/>
<evidence type="ECO:0000313" key="2">
    <source>
        <dbReference type="EMBL" id="QRD07105.1"/>
    </source>
</evidence>
<accession>A0A7U2IC82</accession>
<protein>
    <submittedName>
        <fullName evidence="2">Uncharacterized protein</fullName>
    </submittedName>
</protein>
<keyword evidence="1" id="KW-1133">Transmembrane helix</keyword>
<reference evidence="3" key="1">
    <citation type="journal article" date="2021" name="BMC Genomics">
        <title>Chromosome-level genome assembly and manually-curated proteome of model necrotroph Parastagonospora nodorum Sn15 reveals a genome-wide trove of candidate effector homologs, and redundancy of virulence-related functions within an accessory chromosome.</title>
        <authorList>
            <person name="Bertazzoni S."/>
            <person name="Jones D.A.B."/>
            <person name="Phan H.T."/>
            <person name="Tan K.-C."/>
            <person name="Hane J.K."/>
        </authorList>
    </citation>
    <scope>NUCLEOTIDE SEQUENCE [LARGE SCALE GENOMIC DNA]</scope>
    <source>
        <strain evidence="3">SN15 / ATCC MYA-4574 / FGSC 10173)</strain>
    </source>
</reference>
<keyword evidence="1" id="KW-0472">Membrane</keyword>
<dbReference type="Proteomes" id="UP000663193">
    <property type="component" value="Chromosome 22"/>
</dbReference>
<proteinExistence type="predicted"/>
<sequence length="107" mass="11792">MAYKQQNHMSPSSSRPSFSRSIISCKSILSSSIIPSHLRAKSLILITQKPNTSPPCHILDMCCDNQVDRDHCCCGVGLVGQFLVALAIATVGVMDRVRDKIQERDSF</sequence>